<dbReference type="Pfam" id="PF13440">
    <property type="entry name" value="Polysacc_synt_3"/>
    <property type="match status" value="1"/>
</dbReference>
<evidence type="ECO:0000256" key="5">
    <source>
        <dbReference type="ARBA" id="ARBA00022989"/>
    </source>
</evidence>
<feature type="transmembrane region" description="Helical" evidence="7">
    <location>
        <begin position="317"/>
        <end position="337"/>
    </location>
</feature>
<evidence type="ECO:0000313" key="8">
    <source>
        <dbReference type="EMBL" id="PTQ59104.1"/>
    </source>
</evidence>
<evidence type="ECO:0000256" key="6">
    <source>
        <dbReference type="ARBA" id="ARBA00023136"/>
    </source>
</evidence>
<dbReference type="GO" id="GO:0005886">
    <property type="term" value="C:plasma membrane"/>
    <property type="evidence" value="ECO:0007669"/>
    <property type="project" value="UniProtKB-SubCell"/>
</dbReference>
<dbReference type="InterPro" id="IPR050833">
    <property type="entry name" value="Poly_Biosynth_Transport"/>
</dbReference>
<keyword evidence="5 7" id="KW-1133">Transmembrane helix</keyword>
<keyword evidence="4 7" id="KW-0812">Transmembrane</keyword>
<feature type="transmembrane region" description="Helical" evidence="7">
    <location>
        <begin position="193"/>
        <end position="212"/>
    </location>
</feature>
<evidence type="ECO:0000256" key="1">
    <source>
        <dbReference type="ARBA" id="ARBA00004651"/>
    </source>
</evidence>
<accession>A0A2T5GIF3</accession>
<feature type="transmembrane region" description="Helical" evidence="7">
    <location>
        <begin position="166"/>
        <end position="187"/>
    </location>
</feature>
<sequence>MTASSVEPISVEQRPSRDLRRTIAKLLLRDTNIVVGTVIASNVLRMISSIVLTRLLMPEAFGTVGLISSIAFVLSMISDLGFQAFVIRHRDGAERRFLDVIWTIRLVRAAVLTLVLVMLSTPIANLVHRPVIAPALAVSAIQFLIDGCSSLSLVTALRERQVASLSALDIIGSSVQVAAAIGLALIWRTYWSIVASMLISSAVRTALSYVMFTHSRRRMVYDADYARELWRFARFVTGSSIISMVLMQSDKLVLARILPLDMLGLYMLAANLALAPMSFTVSYANRVLYPTYARTWRETPDRLRTVFYQQRRTVSMLYMAAAGGLIGGAPLLVALLYDDRYAQAALYLRLLAVTPFLALATYSANEVLTASGRVEMTFHANIARLVWLAVFGPVSFLTAGPLGLVACVGGLELPTLLYSWVQLHRVGLLHLGEEIGLLAIGGIGIAAGYAVCAIAL</sequence>
<feature type="transmembrane region" description="Helical" evidence="7">
    <location>
        <begin position="60"/>
        <end position="85"/>
    </location>
</feature>
<keyword evidence="9" id="KW-1185">Reference proteome</keyword>
<comment type="caution">
    <text evidence="8">The sequence shown here is derived from an EMBL/GenBank/DDBJ whole genome shotgun (WGS) entry which is preliminary data.</text>
</comment>
<evidence type="ECO:0000256" key="7">
    <source>
        <dbReference type="SAM" id="Phobius"/>
    </source>
</evidence>
<dbReference type="PANTHER" id="PTHR30250">
    <property type="entry name" value="PST FAMILY PREDICTED COLANIC ACID TRANSPORTER"/>
    <property type="match status" value="1"/>
</dbReference>
<dbReference type="EMBL" id="QAOG01000006">
    <property type="protein sequence ID" value="PTQ59104.1"/>
    <property type="molecule type" value="Genomic_DNA"/>
</dbReference>
<keyword evidence="6 7" id="KW-0472">Membrane</keyword>
<evidence type="ECO:0000256" key="2">
    <source>
        <dbReference type="ARBA" id="ARBA00007430"/>
    </source>
</evidence>
<feature type="transmembrane region" description="Helical" evidence="7">
    <location>
        <begin position="97"/>
        <end position="119"/>
    </location>
</feature>
<comment type="similarity">
    <text evidence="2">Belongs to the polysaccharide synthase family.</text>
</comment>
<dbReference type="AlphaFoldDB" id="A0A2T5GIF3"/>
<name>A0A2T5GIF3_9SPHN</name>
<feature type="transmembrane region" description="Helical" evidence="7">
    <location>
        <begin position="343"/>
        <end position="364"/>
    </location>
</feature>
<evidence type="ECO:0000313" key="9">
    <source>
        <dbReference type="Proteomes" id="UP000244189"/>
    </source>
</evidence>
<organism evidence="8 9">
    <name type="scientific">Sphingomonas aurantiaca</name>
    <dbReference type="NCBI Taxonomy" id="185949"/>
    <lineage>
        <taxon>Bacteria</taxon>
        <taxon>Pseudomonadati</taxon>
        <taxon>Pseudomonadota</taxon>
        <taxon>Alphaproteobacteria</taxon>
        <taxon>Sphingomonadales</taxon>
        <taxon>Sphingomonadaceae</taxon>
        <taxon>Sphingomonas</taxon>
    </lineage>
</organism>
<feature type="transmembrane region" description="Helical" evidence="7">
    <location>
        <begin position="131"/>
        <end position="154"/>
    </location>
</feature>
<feature type="transmembrane region" description="Helical" evidence="7">
    <location>
        <begin position="435"/>
        <end position="455"/>
    </location>
</feature>
<feature type="transmembrane region" description="Helical" evidence="7">
    <location>
        <begin position="385"/>
        <end position="411"/>
    </location>
</feature>
<protein>
    <submittedName>
        <fullName evidence="8">O-antigen/teichoic acid export membrane protein</fullName>
    </submittedName>
</protein>
<feature type="transmembrane region" description="Helical" evidence="7">
    <location>
        <begin position="264"/>
        <end position="284"/>
    </location>
</feature>
<evidence type="ECO:0000256" key="3">
    <source>
        <dbReference type="ARBA" id="ARBA00022475"/>
    </source>
</evidence>
<feature type="transmembrane region" description="Helical" evidence="7">
    <location>
        <begin position="232"/>
        <end position="249"/>
    </location>
</feature>
<comment type="subcellular location">
    <subcellularLocation>
        <location evidence="1">Cell membrane</location>
        <topology evidence="1">Multi-pass membrane protein</topology>
    </subcellularLocation>
</comment>
<gene>
    <name evidence="8" type="ORF">C8J26_3431</name>
</gene>
<reference evidence="8 9" key="1">
    <citation type="submission" date="2018-04" db="EMBL/GenBank/DDBJ databases">
        <title>Genomic Encyclopedia of Type Strains, Phase III (KMG-III): the genomes of soil and plant-associated and newly described type strains.</title>
        <authorList>
            <person name="Whitman W."/>
        </authorList>
    </citation>
    <scope>NUCLEOTIDE SEQUENCE [LARGE SCALE GENOMIC DNA]</scope>
    <source>
        <strain evidence="8 9">MA101b</strain>
    </source>
</reference>
<dbReference type="PANTHER" id="PTHR30250:SF10">
    <property type="entry name" value="LIPOPOLYSACCHARIDE BIOSYNTHESIS PROTEIN WZXC"/>
    <property type="match status" value="1"/>
</dbReference>
<dbReference type="Proteomes" id="UP000244189">
    <property type="component" value="Unassembled WGS sequence"/>
</dbReference>
<keyword evidence="3" id="KW-1003">Cell membrane</keyword>
<dbReference type="RefSeq" id="WP_167398878.1">
    <property type="nucleotide sequence ID" value="NZ_QAOG01000006.1"/>
</dbReference>
<proteinExistence type="inferred from homology"/>
<evidence type="ECO:0000256" key="4">
    <source>
        <dbReference type="ARBA" id="ARBA00022692"/>
    </source>
</evidence>
<feature type="transmembrane region" description="Helical" evidence="7">
    <location>
        <begin position="26"/>
        <end position="48"/>
    </location>
</feature>